<evidence type="ECO:0000256" key="6">
    <source>
        <dbReference type="ARBA" id="ARBA00031862"/>
    </source>
</evidence>
<feature type="region of interest" description="Disordered" evidence="7">
    <location>
        <begin position="151"/>
        <end position="179"/>
    </location>
</feature>
<dbReference type="Pfam" id="PF12799">
    <property type="entry name" value="LRR_4"/>
    <property type="match status" value="1"/>
</dbReference>
<evidence type="ECO:0000256" key="1">
    <source>
        <dbReference type="ARBA" id="ARBA00003843"/>
    </source>
</evidence>
<evidence type="ECO:0000256" key="7">
    <source>
        <dbReference type="SAM" id="MobiDB-lite"/>
    </source>
</evidence>
<dbReference type="InterPro" id="IPR025875">
    <property type="entry name" value="Leu-rich_rpt_4"/>
</dbReference>
<feature type="compositionally biased region" description="Polar residues" evidence="7">
    <location>
        <begin position="1397"/>
        <end position="1412"/>
    </location>
</feature>
<feature type="compositionally biased region" description="Low complexity" evidence="7">
    <location>
        <begin position="1211"/>
        <end position="1221"/>
    </location>
</feature>
<feature type="region of interest" description="Disordered" evidence="7">
    <location>
        <begin position="935"/>
        <end position="1097"/>
    </location>
</feature>
<evidence type="ECO:0000256" key="2">
    <source>
        <dbReference type="ARBA" id="ARBA00022614"/>
    </source>
</evidence>
<keyword evidence="3" id="KW-0677">Repeat</keyword>
<feature type="compositionally biased region" description="Pro residues" evidence="7">
    <location>
        <begin position="352"/>
        <end position="363"/>
    </location>
</feature>
<protein>
    <recommendedName>
        <fullName evidence="4">Dynein axonemal assembly factor 1 homolog</fullName>
    </recommendedName>
    <alternativeName>
        <fullName evidence="6">Defective transmitter-recycling protein</fullName>
    </alternativeName>
    <alternativeName>
        <fullName evidence="5">Leucine-rich repeat-containing protein 50 homolog</fullName>
    </alternativeName>
</protein>
<feature type="region of interest" description="Disordered" evidence="7">
    <location>
        <begin position="855"/>
        <end position="879"/>
    </location>
</feature>
<feature type="compositionally biased region" description="Polar residues" evidence="7">
    <location>
        <begin position="241"/>
        <end position="256"/>
    </location>
</feature>
<accession>A0A811UYU9</accession>
<dbReference type="Gene3D" id="3.80.10.10">
    <property type="entry name" value="Ribonuclease Inhibitor"/>
    <property type="match status" value="3"/>
</dbReference>
<feature type="region of interest" description="Disordered" evidence="7">
    <location>
        <begin position="1397"/>
        <end position="1426"/>
    </location>
</feature>
<feature type="compositionally biased region" description="Polar residues" evidence="7">
    <location>
        <begin position="1358"/>
        <end position="1369"/>
    </location>
</feature>
<evidence type="ECO:0000256" key="4">
    <source>
        <dbReference type="ARBA" id="ARBA00024433"/>
    </source>
</evidence>
<dbReference type="InterPro" id="IPR001611">
    <property type="entry name" value="Leu-rich_rpt"/>
</dbReference>
<feature type="compositionally biased region" description="Low complexity" evidence="7">
    <location>
        <begin position="940"/>
        <end position="959"/>
    </location>
</feature>
<feature type="region of interest" description="Disordered" evidence="7">
    <location>
        <begin position="1204"/>
        <end position="1248"/>
    </location>
</feature>
<feature type="compositionally biased region" description="Low complexity" evidence="7">
    <location>
        <begin position="56"/>
        <end position="70"/>
    </location>
</feature>
<dbReference type="PROSITE" id="PS51450">
    <property type="entry name" value="LRR"/>
    <property type="match status" value="4"/>
</dbReference>
<feature type="region of interest" description="Disordered" evidence="7">
    <location>
        <begin position="348"/>
        <end position="425"/>
    </location>
</feature>
<keyword evidence="9" id="KW-1185">Reference proteome</keyword>
<evidence type="ECO:0000313" key="9">
    <source>
        <dbReference type="Proteomes" id="UP000606786"/>
    </source>
</evidence>
<dbReference type="SUPFAM" id="SSF52075">
    <property type="entry name" value="Outer arm dynein light chain 1"/>
    <property type="match status" value="1"/>
</dbReference>
<name>A0A811UYU9_CERCA</name>
<sequence length="1754" mass="188573">MKSWLNFGKYIFAASKANQRSTQSRHAVLTRQEHIKSPSSAGGESTGGGSGGVCRAIITAAPSTATTGAGETHKTAKSTTHAATTKLPNAHTPTAASNATTATSSQQLPSQPAQSAAQTHIPQTSLLKIEPFIPSLTTRLRRTFGRSYTTLSHITGPSQTNCSGGGGSRSKRKVATHSNTANALNSPLLGAAIDSKLAKANAASTRAAIAARLRRNPVRAIVTRQRSKSTSSSASNRPTTAHRNLSPNMLLNSEHNATTGACTSGGAGSAGSGSSSVNGGGSAAIVTVQPNGICRITRAAQERENQPDRINYDRRGLSALPIFEHETQLRLLSLQHNLINIFHIPKDEPQLAPVPTPSPPPPSGGGDTAQADCCHAPDMPVENVGGEQHNSLTMNNSVHSPKPVRRQNERATNGRAGGLAPNTSGAGVRLSLALGTTNARQLNGNTLTPPPPPPTPLGQLQQQLPHAAPHQIYQQLLQQRLAAGGSGVNGLKNLHYNGPLLPMTRQPTPTRFALKRSKSFVTNIPRHLQSIQQNMLKTQLARVKLGATAADARLQSFDSTTSASGALSNATDSTASSSLAPSCSNTNGTTFAGSEFDEDDPLQQLTVKNRQLVASYGTIFQSLVFLDLYDNQIERIGNLDGLPALSVLLLGKNRLTDISGLASLKQTLRVLDLHGNKIASIANKLNCLQELKSLNLAGNLLRHIGANDFNGLTQLRELNLKRNKIKRINGFEHLTALERLWLCHNELHRVDDMASIAKAINLLEVTIENNPVSLAGDCVSFLVSYLPRLQTLSQMPITEQVRTAAMSWRRNKEISDTHYANLTPDAYQSIKREEVISNARTNWELLRSQQTLQQTSALQRKHTHKSQQQQQQQQLLQTHATTPRIAKTSELARINESNEAVGDAGEGMGAAGERLVTVGYGAELQEFIKLPPIQQREGEQQQSEQPQTQTQGQTNSQPTKSGQAVATKPNTSDEGTQPLPPAPPKPTTKAHNVQPPHNVSNDVRHGGGRNNNVELSTSNNNSARLSGSSGSSLGPNVHSSSSCFSSDNEDSTELTTTQQRTTRIHKYQKTAGQQHQQQRRGRERGGHGDNKECRSGNAIVKRKIDATQKANDLKQQTIEAAQPETELASNKVTTLGVVGREQMANINAEQVTNNPELVTLAEGITAKQTTNDANPKTACDTAEAINLPTQVHTHATDVTNGVGHRTRVGESISPSLDSSSSMLMHGNQPNRTSNASKTMLPQQKLSNGSTTTTIITSLNSTVLNTTTAQITNHASLLSLGFKEHSSSIAALPLPQQTNGGNGSVGAVGFVGTTTRTTCRRLTRSQTIVGASSTCAGTNNCLPTAAANNGNESCGGRRTANSASSKTANTNTISCNGQASAQPTVTCIVAPTPIGLNNSNASQSGRGATTTNKAEGRDSREREREREQGGDYLIEICGRYLNVYGQGALRYIDKQWNAAKAQDVHTLNFSYINFNNIAATVLARVKARFPNAENFVFRETNIEFIGQLNALAELQGISTLTIDPEGNTITTKDLWREYAIYRLSHWGLKLINGVAVTEADIEASNALYEGLSDLVLWAMPASMLQPLLARLRLDETCTASKMSPKEWLMKPENKSLRLVVGKEALQWKKPNNTANTNCNNNSNNSHNNNNNNGINGHHQQAMPYAVSESSVGVSGSNTHTNTHTNANANLNTLGMRERGRLHFATMLENTVDAVEKVHMLETLWPSMLLDIVRNALLDYSHLDEYLHSVMDEIMK</sequence>
<dbReference type="InterPro" id="IPR050576">
    <property type="entry name" value="Cilia_flagella_integrity"/>
</dbReference>
<feature type="compositionally biased region" description="Low complexity" evidence="7">
    <location>
        <begin position="228"/>
        <end position="239"/>
    </location>
</feature>
<dbReference type="Proteomes" id="UP000606786">
    <property type="component" value="Unassembled WGS sequence"/>
</dbReference>
<proteinExistence type="predicted"/>
<feature type="compositionally biased region" description="Polar residues" evidence="7">
    <location>
        <begin position="960"/>
        <end position="975"/>
    </location>
</feature>
<comment type="caution">
    <text evidence="8">The sequence shown here is derived from an EMBL/GenBank/DDBJ whole genome shotgun (WGS) entry which is preliminary data.</text>
</comment>
<feature type="compositionally biased region" description="Basic and acidic residues" evidence="7">
    <location>
        <begin position="1083"/>
        <end position="1094"/>
    </location>
</feature>
<evidence type="ECO:0000313" key="8">
    <source>
        <dbReference type="EMBL" id="CAD7004040.1"/>
    </source>
</evidence>
<dbReference type="SMART" id="SM00369">
    <property type="entry name" value="LRR_TYP"/>
    <property type="match status" value="6"/>
</dbReference>
<feature type="compositionally biased region" description="Low complexity" evidence="7">
    <location>
        <begin position="1630"/>
        <end position="1655"/>
    </location>
</feature>
<feature type="region of interest" description="Disordered" evidence="7">
    <location>
        <begin position="1628"/>
        <end position="1655"/>
    </location>
</feature>
<organism evidence="8 9">
    <name type="scientific">Ceratitis capitata</name>
    <name type="common">Mediterranean fruit fly</name>
    <name type="synonym">Tephritis capitata</name>
    <dbReference type="NCBI Taxonomy" id="7213"/>
    <lineage>
        <taxon>Eukaryota</taxon>
        <taxon>Metazoa</taxon>
        <taxon>Ecdysozoa</taxon>
        <taxon>Arthropoda</taxon>
        <taxon>Hexapoda</taxon>
        <taxon>Insecta</taxon>
        <taxon>Pterygota</taxon>
        <taxon>Neoptera</taxon>
        <taxon>Endopterygota</taxon>
        <taxon>Diptera</taxon>
        <taxon>Brachycera</taxon>
        <taxon>Muscomorpha</taxon>
        <taxon>Tephritoidea</taxon>
        <taxon>Tephritidae</taxon>
        <taxon>Ceratitis</taxon>
        <taxon>Ceratitis</taxon>
    </lineage>
</organism>
<dbReference type="EMBL" id="CAJHJT010000034">
    <property type="protein sequence ID" value="CAD7004040.1"/>
    <property type="molecule type" value="Genomic_DNA"/>
</dbReference>
<dbReference type="PANTHER" id="PTHR45973:SF8">
    <property type="entry name" value="LEUCINE-RICH REPEAT-CONTAINING PROTEIN 49"/>
    <property type="match status" value="1"/>
</dbReference>
<dbReference type="SMART" id="SM00365">
    <property type="entry name" value="LRR_SD22"/>
    <property type="match status" value="5"/>
</dbReference>
<feature type="region of interest" description="Disordered" evidence="7">
    <location>
        <begin position="1349"/>
        <end position="1369"/>
    </location>
</feature>
<feature type="compositionally biased region" description="Low complexity" evidence="7">
    <location>
        <begin position="568"/>
        <end position="584"/>
    </location>
</feature>
<reference evidence="8" key="1">
    <citation type="submission" date="2020-11" db="EMBL/GenBank/DDBJ databases">
        <authorList>
            <person name="Whitehead M."/>
        </authorList>
    </citation>
    <scope>NUCLEOTIDE SEQUENCE</scope>
    <source>
        <strain evidence="8">EGII</strain>
    </source>
</reference>
<feature type="region of interest" description="Disordered" evidence="7">
    <location>
        <begin position="219"/>
        <end position="279"/>
    </location>
</feature>
<feature type="compositionally biased region" description="Polar residues" evidence="7">
    <location>
        <begin position="151"/>
        <end position="162"/>
    </location>
</feature>
<feature type="compositionally biased region" description="Polar residues" evidence="7">
    <location>
        <begin position="1227"/>
        <end position="1244"/>
    </location>
</feature>
<dbReference type="InterPro" id="IPR003591">
    <property type="entry name" value="Leu-rich_rpt_typical-subtyp"/>
</dbReference>
<keyword evidence="2" id="KW-0433">Leucine-rich repeat</keyword>
<feature type="region of interest" description="Disordered" evidence="7">
    <location>
        <begin position="17"/>
        <end position="122"/>
    </location>
</feature>
<dbReference type="OrthoDB" id="1939344at2759"/>
<feature type="compositionally biased region" description="Low complexity" evidence="7">
    <location>
        <begin position="867"/>
        <end position="877"/>
    </location>
</feature>
<feature type="compositionally biased region" description="Polar residues" evidence="7">
    <location>
        <begin position="388"/>
        <end position="399"/>
    </location>
</feature>
<feature type="compositionally biased region" description="Low complexity" evidence="7">
    <location>
        <begin position="77"/>
        <end position="119"/>
    </location>
</feature>
<comment type="function">
    <text evidence="1">Cilium-specific protein required for cilia structures.</text>
</comment>
<evidence type="ECO:0000256" key="3">
    <source>
        <dbReference type="ARBA" id="ARBA00022737"/>
    </source>
</evidence>
<feature type="compositionally biased region" description="Basic and acidic residues" evidence="7">
    <location>
        <begin position="1413"/>
        <end position="1426"/>
    </location>
</feature>
<dbReference type="PANTHER" id="PTHR45973">
    <property type="entry name" value="PROTEIN PHOSPHATASE 1 REGULATORY SUBUNIT SDS22-RELATED"/>
    <property type="match status" value="1"/>
</dbReference>
<feature type="compositionally biased region" description="Low complexity" evidence="7">
    <location>
        <begin position="1010"/>
        <end position="1046"/>
    </location>
</feature>
<dbReference type="InterPro" id="IPR032675">
    <property type="entry name" value="LRR_dom_sf"/>
</dbReference>
<dbReference type="Pfam" id="PF13855">
    <property type="entry name" value="LRR_8"/>
    <property type="match status" value="1"/>
</dbReference>
<evidence type="ECO:0000256" key="5">
    <source>
        <dbReference type="ARBA" id="ARBA00030843"/>
    </source>
</evidence>
<feature type="region of interest" description="Disordered" evidence="7">
    <location>
        <begin position="562"/>
        <end position="584"/>
    </location>
</feature>
<gene>
    <name evidence="8" type="ORF">CCAP1982_LOCUS12465</name>
</gene>